<reference evidence="1 2" key="1">
    <citation type="submission" date="2016-11" db="EMBL/GenBank/DDBJ databases">
        <authorList>
            <person name="Jaros S."/>
            <person name="Januszkiewicz K."/>
            <person name="Wedrychowicz H."/>
        </authorList>
    </citation>
    <scope>NUCLEOTIDE SEQUENCE [LARGE SCALE GENOMIC DNA]</scope>
    <source>
        <strain evidence="1 2">GAS242</strain>
    </source>
</reference>
<gene>
    <name evidence="1" type="ORF">SAMN05444169_6893</name>
</gene>
<proteinExistence type="predicted"/>
<evidence type="ECO:0000313" key="1">
    <source>
        <dbReference type="EMBL" id="SHH32406.1"/>
    </source>
</evidence>
<evidence type="ECO:0000313" key="2">
    <source>
        <dbReference type="Proteomes" id="UP000190675"/>
    </source>
</evidence>
<protein>
    <submittedName>
        <fullName evidence="1">Uncharacterized protein</fullName>
    </submittedName>
</protein>
<accession>A0A1M5S1P5</accession>
<dbReference type="AlphaFoldDB" id="A0A1M5S1P5"/>
<organism evidence="1 2">
    <name type="scientific">Bradyrhizobium erythrophlei</name>
    <dbReference type="NCBI Taxonomy" id="1437360"/>
    <lineage>
        <taxon>Bacteria</taxon>
        <taxon>Pseudomonadati</taxon>
        <taxon>Pseudomonadota</taxon>
        <taxon>Alphaproteobacteria</taxon>
        <taxon>Hyphomicrobiales</taxon>
        <taxon>Nitrobacteraceae</taxon>
        <taxon>Bradyrhizobium</taxon>
    </lineage>
</organism>
<sequence>MTQPTHRTNDPDGSVLAALEAWLVQIGQLRADGQLDDETQAWFVGRIKEQIKNIESASGS</sequence>
<dbReference type="Proteomes" id="UP000190675">
    <property type="component" value="Chromosome I"/>
</dbReference>
<dbReference type="EMBL" id="LT670818">
    <property type="protein sequence ID" value="SHH32406.1"/>
    <property type="molecule type" value="Genomic_DNA"/>
</dbReference>
<name>A0A1M5S1P5_9BRAD</name>